<dbReference type="STRING" id="394193.SAMN04489732_11781"/>
<accession>A0A1H8YI71</accession>
<dbReference type="GO" id="GO:0046872">
    <property type="term" value="F:metal ion binding"/>
    <property type="evidence" value="ECO:0007669"/>
    <property type="project" value="InterPro"/>
</dbReference>
<evidence type="ECO:0000313" key="1">
    <source>
        <dbReference type="EMBL" id="SEP51763.1"/>
    </source>
</evidence>
<proteinExistence type="predicted"/>
<dbReference type="EMBL" id="FOEF01000017">
    <property type="protein sequence ID" value="SEP51763.1"/>
    <property type="molecule type" value="Genomic_DNA"/>
</dbReference>
<dbReference type="Proteomes" id="UP000198582">
    <property type="component" value="Unassembled WGS sequence"/>
</dbReference>
<dbReference type="Gene3D" id="3.40.50.280">
    <property type="entry name" value="Cobalamin-binding domain"/>
    <property type="match status" value="1"/>
</dbReference>
<reference evidence="1 2" key="1">
    <citation type="submission" date="2016-10" db="EMBL/GenBank/DDBJ databases">
        <authorList>
            <person name="de Groot N.N."/>
        </authorList>
    </citation>
    <scope>NUCLEOTIDE SEQUENCE [LARGE SCALE GENOMIC DNA]</scope>
    <source>
        <strain evidence="1 2">DSM 44993</strain>
    </source>
</reference>
<dbReference type="AlphaFoldDB" id="A0A1H8YI71"/>
<dbReference type="GO" id="GO:0031419">
    <property type="term" value="F:cobalamin binding"/>
    <property type="evidence" value="ECO:0007669"/>
    <property type="project" value="InterPro"/>
</dbReference>
<dbReference type="SUPFAM" id="SSF52242">
    <property type="entry name" value="Cobalamin (vitamin B12)-binding domain"/>
    <property type="match status" value="1"/>
</dbReference>
<dbReference type="InterPro" id="IPR036724">
    <property type="entry name" value="Cobalamin-bd_sf"/>
</dbReference>
<organism evidence="1 2">
    <name type="scientific">Amycolatopsis saalfeldensis</name>
    <dbReference type="NCBI Taxonomy" id="394193"/>
    <lineage>
        <taxon>Bacteria</taxon>
        <taxon>Bacillati</taxon>
        <taxon>Actinomycetota</taxon>
        <taxon>Actinomycetes</taxon>
        <taxon>Pseudonocardiales</taxon>
        <taxon>Pseudonocardiaceae</taxon>
        <taxon>Amycolatopsis</taxon>
    </lineage>
</organism>
<keyword evidence="2" id="KW-1185">Reference proteome</keyword>
<evidence type="ECO:0000313" key="2">
    <source>
        <dbReference type="Proteomes" id="UP000198582"/>
    </source>
</evidence>
<name>A0A1H8YI71_9PSEU</name>
<protein>
    <submittedName>
        <fullName evidence="1">Methylmalonyl-CoA mutase, C-terminal domain</fullName>
    </submittedName>
</protein>
<gene>
    <name evidence="1" type="ORF">SAMN04489732_11781</name>
</gene>
<sequence length="96" mass="10063">MLLVELAEAPTAARLGRLLRDAGVEVIHAGVLGTEQILRTAEQEDPDALVVFGDAVPAGLADGLGDVHLFVVHPENPAEPLEALAERLAGGRSHTR</sequence>